<comment type="function">
    <text evidence="9">Mediates both low-affinity uptake and efflux of sugar across the membrane.</text>
</comment>
<dbReference type="GO" id="GO:0005886">
    <property type="term" value="C:plasma membrane"/>
    <property type="evidence" value="ECO:0007669"/>
    <property type="project" value="UniProtKB-SubCell"/>
</dbReference>
<evidence type="ECO:0000256" key="2">
    <source>
        <dbReference type="ARBA" id="ARBA00007809"/>
    </source>
</evidence>
<dbReference type="Gramene" id="KVI04624">
    <property type="protein sequence ID" value="KVI04624"/>
    <property type="gene ID" value="Ccrd_017053"/>
</dbReference>
<dbReference type="GO" id="GO:0051260">
    <property type="term" value="P:protein homooligomerization"/>
    <property type="evidence" value="ECO:0007669"/>
    <property type="project" value="UniProtKB-ARBA"/>
</dbReference>
<dbReference type="GO" id="GO:0012505">
    <property type="term" value="C:endomembrane system"/>
    <property type="evidence" value="ECO:0007669"/>
    <property type="project" value="UniProtKB-SubCell"/>
</dbReference>
<comment type="caution">
    <text evidence="10">The sequence shown here is derived from an EMBL/GenBank/DDBJ whole genome shotgun (WGS) entry which is preliminary data.</text>
</comment>
<dbReference type="Gene3D" id="1.20.1280.290">
    <property type="match status" value="2"/>
</dbReference>
<keyword evidence="11" id="KW-1185">Reference proteome</keyword>
<keyword evidence="5 9" id="KW-0812">Transmembrane</keyword>
<evidence type="ECO:0000256" key="7">
    <source>
        <dbReference type="ARBA" id="ARBA00022989"/>
    </source>
</evidence>
<comment type="subcellular location">
    <subcellularLocation>
        <location evidence="9">Cell membrane</location>
        <topology evidence="9">Multi-pass membrane protein</topology>
    </subcellularLocation>
    <subcellularLocation>
        <location evidence="1">Endomembrane system</location>
        <topology evidence="1">Multi-pass membrane protein</topology>
    </subcellularLocation>
</comment>
<proteinExistence type="inferred from homology"/>
<keyword evidence="4 9" id="KW-0762">Sugar transport</keyword>
<sequence>MIVMLHLAVGLMEKCCVFVAGNAASFLLYAAPIWTFARVIRKKSTEEFSSVPYVISLLNCLMYTWYGLPVVSHEWENFPMITINGLGILLELSFIIIFIWFASRKQKLKAGIMTTAVIIIFSITALISTYVFHDHHTRKELVGSVGLIASVAMYGSPLVVMKKVIETKSVEYMPFSLSFFSFLASALWMAYGLLGRDLLIAAPNLVGCPLGALQLVLYCKYRNRVMEEPKPAQEWDVEKVDKKTSKHVQIAVVTTDENINGKKSQIINS</sequence>
<dbReference type="AlphaFoldDB" id="A0A103Y8U4"/>
<dbReference type="PANTHER" id="PTHR10791:SF28">
    <property type="entry name" value="BIDIRECTIONAL SUGAR TRANSPORTER SWEET3"/>
    <property type="match status" value="1"/>
</dbReference>
<organism evidence="10 11">
    <name type="scientific">Cynara cardunculus var. scolymus</name>
    <name type="common">Globe artichoke</name>
    <name type="synonym">Cynara scolymus</name>
    <dbReference type="NCBI Taxonomy" id="59895"/>
    <lineage>
        <taxon>Eukaryota</taxon>
        <taxon>Viridiplantae</taxon>
        <taxon>Streptophyta</taxon>
        <taxon>Embryophyta</taxon>
        <taxon>Tracheophyta</taxon>
        <taxon>Spermatophyta</taxon>
        <taxon>Magnoliopsida</taxon>
        <taxon>eudicotyledons</taxon>
        <taxon>Gunneridae</taxon>
        <taxon>Pentapetalae</taxon>
        <taxon>asterids</taxon>
        <taxon>campanulids</taxon>
        <taxon>Asterales</taxon>
        <taxon>Asteraceae</taxon>
        <taxon>Carduoideae</taxon>
        <taxon>Cardueae</taxon>
        <taxon>Carduinae</taxon>
        <taxon>Cynara</taxon>
    </lineage>
</organism>
<evidence type="ECO:0000256" key="4">
    <source>
        <dbReference type="ARBA" id="ARBA00022597"/>
    </source>
</evidence>
<feature type="transmembrane region" description="Helical" evidence="9">
    <location>
        <begin position="17"/>
        <end position="36"/>
    </location>
</feature>
<feature type="transmembrane region" description="Helical" evidence="9">
    <location>
        <begin position="141"/>
        <end position="160"/>
    </location>
</feature>
<feature type="transmembrane region" description="Helical" evidence="9">
    <location>
        <begin position="48"/>
        <end position="66"/>
    </location>
</feature>
<gene>
    <name evidence="10" type="ORF">Ccrd_017053</name>
</gene>
<protein>
    <recommendedName>
        <fullName evidence="9">Bidirectional sugar transporter SWEET</fullName>
    </recommendedName>
</protein>
<name>A0A103Y8U4_CYNCS</name>
<dbReference type="PANTHER" id="PTHR10791">
    <property type="entry name" value="RAG1-ACTIVATING PROTEIN 1"/>
    <property type="match status" value="1"/>
</dbReference>
<keyword evidence="6" id="KW-0677">Repeat</keyword>
<feature type="transmembrane region" description="Helical" evidence="9">
    <location>
        <begin position="110"/>
        <end position="129"/>
    </location>
</feature>
<evidence type="ECO:0000256" key="9">
    <source>
        <dbReference type="RuleBase" id="RU910715"/>
    </source>
</evidence>
<reference evidence="10 11" key="1">
    <citation type="journal article" date="2016" name="Sci. Rep.">
        <title>The genome sequence of the outbreeding globe artichoke constructed de novo incorporating a phase-aware low-pass sequencing strategy of F1 progeny.</title>
        <authorList>
            <person name="Scaglione D."/>
            <person name="Reyes-Chin-Wo S."/>
            <person name="Acquadro A."/>
            <person name="Froenicke L."/>
            <person name="Portis E."/>
            <person name="Beitel C."/>
            <person name="Tirone M."/>
            <person name="Mauro R."/>
            <person name="Lo Monaco A."/>
            <person name="Mauromicale G."/>
            <person name="Faccioli P."/>
            <person name="Cattivelli L."/>
            <person name="Rieseberg L."/>
            <person name="Michelmore R."/>
            <person name="Lanteri S."/>
        </authorList>
    </citation>
    <scope>NUCLEOTIDE SEQUENCE [LARGE SCALE GENOMIC DNA]</scope>
    <source>
        <strain evidence="10">2C</strain>
    </source>
</reference>
<keyword evidence="7 9" id="KW-1133">Transmembrane helix</keyword>
<dbReference type="FunFam" id="1.20.1280.290:FF:000001">
    <property type="entry name" value="Bidirectional sugar transporter SWEET"/>
    <property type="match status" value="1"/>
</dbReference>
<evidence type="ECO:0000256" key="1">
    <source>
        <dbReference type="ARBA" id="ARBA00004127"/>
    </source>
</evidence>
<dbReference type="FunFam" id="1.20.1280.290:FF:000002">
    <property type="entry name" value="Bidirectional sugar transporter SWEET"/>
    <property type="match status" value="1"/>
</dbReference>
<keyword evidence="3 9" id="KW-0813">Transport</keyword>
<dbReference type="OMA" id="CSLWLRY"/>
<dbReference type="InterPro" id="IPR004316">
    <property type="entry name" value="SWEET_rpt"/>
</dbReference>
<dbReference type="GO" id="GO:0051119">
    <property type="term" value="F:sugar transmembrane transporter activity"/>
    <property type="evidence" value="ECO:0007669"/>
    <property type="project" value="InterPro"/>
</dbReference>
<evidence type="ECO:0000256" key="8">
    <source>
        <dbReference type="ARBA" id="ARBA00023136"/>
    </source>
</evidence>
<dbReference type="InterPro" id="IPR047664">
    <property type="entry name" value="SWEET"/>
</dbReference>
<keyword evidence="8 9" id="KW-0472">Membrane</keyword>
<evidence type="ECO:0000313" key="10">
    <source>
        <dbReference type="EMBL" id="KVI04624.1"/>
    </source>
</evidence>
<evidence type="ECO:0000256" key="6">
    <source>
        <dbReference type="ARBA" id="ARBA00022737"/>
    </source>
</evidence>
<feature type="transmembrane region" description="Helical" evidence="9">
    <location>
        <begin position="78"/>
        <end position="103"/>
    </location>
</feature>
<dbReference type="EMBL" id="LEKV01001957">
    <property type="protein sequence ID" value="KVI04624.1"/>
    <property type="molecule type" value="Genomic_DNA"/>
</dbReference>
<evidence type="ECO:0000256" key="3">
    <source>
        <dbReference type="ARBA" id="ARBA00022448"/>
    </source>
</evidence>
<dbReference type="Pfam" id="PF03083">
    <property type="entry name" value="MtN3_slv"/>
    <property type="match status" value="2"/>
</dbReference>
<feature type="transmembrane region" description="Helical" evidence="9">
    <location>
        <begin position="200"/>
        <end position="219"/>
    </location>
</feature>
<evidence type="ECO:0000313" key="11">
    <source>
        <dbReference type="Proteomes" id="UP000243975"/>
    </source>
</evidence>
<comment type="similarity">
    <text evidence="2 9">Belongs to the SWEET sugar transporter family.</text>
</comment>
<feature type="transmembrane region" description="Helical" evidence="9">
    <location>
        <begin position="172"/>
        <end position="194"/>
    </location>
</feature>
<dbReference type="STRING" id="59895.A0A103Y8U4"/>
<evidence type="ECO:0000256" key="5">
    <source>
        <dbReference type="ARBA" id="ARBA00022692"/>
    </source>
</evidence>
<accession>A0A103Y8U4</accession>
<dbReference type="Proteomes" id="UP000243975">
    <property type="component" value="Unassembled WGS sequence"/>
</dbReference>